<evidence type="ECO:0000256" key="1">
    <source>
        <dbReference type="ARBA" id="ARBA00005254"/>
    </source>
</evidence>
<dbReference type="Gene3D" id="1.10.12.10">
    <property type="entry name" value="Lyase 2-enoyl-coa Hydratase, Chain A, domain 2"/>
    <property type="match status" value="1"/>
</dbReference>
<evidence type="ECO:0000313" key="4">
    <source>
        <dbReference type="EMBL" id="RUQ30567.1"/>
    </source>
</evidence>
<dbReference type="PANTHER" id="PTHR11941:SF54">
    <property type="entry name" value="ENOYL-COA HYDRATASE, MITOCHONDRIAL"/>
    <property type="match status" value="1"/>
</dbReference>
<organism evidence="4 5">
    <name type="scientific">Peribacillus cavernae</name>
    <dbReference type="NCBI Taxonomy" id="1674310"/>
    <lineage>
        <taxon>Bacteria</taxon>
        <taxon>Bacillati</taxon>
        <taxon>Bacillota</taxon>
        <taxon>Bacilli</taxon>
        <taxon>Bacillales</taxon>
        <taxon>Bacillaceae</taxon>
        <taxon>Peribacillus</taxon>
    </lineage>
</organism>
<reference evidence="4 5" key="1">
    <citation type="submission" date="2018-12" db="EMBL/GenBank/DDBJ databases">
        <title>Bacillus chawlae sp. nov., Bacillus glennii sp. nov., and Bacillus saganii sp. nov. Isolated from the Vehicle Assembly Building at Kennedy Space Center where the Viking Spacecraft were Assembled.</title>
        <authorList>
            <person name="Seuylemezian A."/>
            <person name="Vaishampayan P."/>
        </authorList>
    </citation>
    <scope>NUCLEOTIDE SEQUENCE [LARGE SCALE GENOMIC DNA]</scope>
    <source>
        <strain evidence="4 5">L5</strain>
    </source>
</reference>
<dbReference type="PANTHER" id="PTHR11941">
    <property type="entry name" value="ENOYL-COA HYDRATASE-RELATED"/>
    <property type="match status" value="1"/>
</dbReference>
<dbReference type="GO" id="GO:0016829">
    <property type="term" value="F:lyase activity"/>
    <property type="evidence" value="ECO:0007669"/>
    <property type="project" value="UniProtKB-KW"/>
</dbReference>
<comment type="caution">
    <text evidence="4">The sequence shown here is derived from an EMBL/GenBank/DDBJ whole genome shotgun (WGS) entry which is preliminary data.</text>
</comment>
<gene>
    <name evidence="4" type="ORF">ELQ35_09575</name>
</gene>
<dbReference type="Proteomes" id="UP000267430">
    <property type="component" value="Unassembled WGS sequence"/>
</dbReference>
<dbReference type="InterPro" id="IPR018376">
    <property type="entry name" value="Enoyl-CoA_hyd/isom_CS"/>
</dbReference>
<dbReference type="GO" id="GO:0006635">
    <property type="term" value="P:fatty acid beta-oxidation"/>
    <property type="evidence" value="ECO:0007669"/>
    <property type="project" value="TreeGrafter"/>
</dbReference>
<comment type="similarity">
    <text evidence="1 3">Belongs to the enoyl-CoA hydratase/isomerase family.</text>
</comment>
<keyword evidence="2" id="KW-0456">Lyase</keyword>
<sequence>MSFPHKKELKKLTLTDEKKVYLDVKDGVGTIYINRPEKRNALTYEMWVDLARLVDECNENSEIKVIVFRSTTDVAFSAGADIGEFKTIRYTAEGAAKYNDATMVLEEKIAKSPKPSIAMISGFCVGGGCEIAVACDFRFSDNSGRFGITPAKLGLIYNTPGTKNLVDLVGPAHAKDILFTGRIMEAEEAFQMGLINRIIDKTQLEAETYQFAKLICQNAQMAVRGSKTIINRVLEGDVKDSEKTAELVLESFESDDYREGVSAFLEKRKPNFTFS</sequence>
<proteinExistence type="inferred from homology"/>
<evidence type="ECO:0000256" key="2">
    <source>
        <dbReference type="ARBA" id="ARBA00023239"/>
    </source>
</evidence>
<dbReference type="InterPro" id="IPR014748">
    <property type="entry name" value="Enoyl-CoA_hydra_C"/>
</dbReference>
<name>A0A3S0W1B1_9BACI</name>
<dbReference type="OrthoDB" id="9775794at2"/>
<dbReference type="CDD" id="cd06558">
    <property type="entry name" value="crotonase-like"/>
    <property type="match status" value="1"/>
</dbReference>
<dbReference type="EMBL" id="RYZZ01000007">
    <property type="protein sequence ID" value="RUQ30567.1"/>
    <property type="molecule type" value="Genomic_DNA"/>
</dbReference>
<dbReference type="PROSITE" id="PS00166">
    <property type="entry name" value="ENOYL_COA_HYDRATASE"/>
    <property type="match status" value="1"/>
</dbReference>
<evidence type="ECO:0000313" key="5">
    <source>
        <dbReference type="Proteomes" id="UP000267430"/>
    </source>
</evidence>
<dbReference type="SUPFAM" id="SSF52096">
    <property type="entry name" value="ClpP/crotonase"/>
    <property type="match status" value="1"/>
</dbReference>
<dbReference type="Pfam" id="PF00378">
    <property type="entry name" value="ECH_1"/>
    <property type="match status" value="1"/>
</dbReference>
<keyword evidence="5" id="KW-1185">Reference proteome</keyword>
<dbReference type="InterPro" id="IPR029045">
    <property type="entry name" value="ClpP/crotonase-like_dom_sf"/>
</dbReference>
<evidence type="ECO:0000256" key="3">
    <source>
        <dbReference type="RuleBase" id="RU003707"/>
    </source>
</evidence>
<dbReference type="AlphaFoldDB" id="A0A3S0W1B1"/>
<accession>A0A3S0W1B1</accession>
<protein>
    <recommendedName>
        <fullName evidence="6">Enoyl-CoA hydratase</fullName>
    </recommendedName>
</protein>
<evidence type="ECO:0008006" key="6">
    <source>
        <dbReference type="Google" id="ProtNLM"/>
    </source>
</evidence>
<dbReference type="InterPro" id="IPR001753">
    <property type="entry name" value="Enoyl-CoA_hydra/iso"/>
</dbReference>
<dbReference type="Gene3D" id="3.90.226.10">
    <property type="entry name" value="2-enoyl-CoA Hydratase, Chain A, domain 1"/>
    <property type="match status" value="1"/>
</dbReference>